<dbReference type="AlphaFoldDB" id="A0A2N3HW25"/>
<gene>
    <name evidence="1" type="ORF">BZG02_13015</name>
</gene>
<organism evidence="1 2">
    <name type="scientific">Labilibaculum filiforme</name>
    <dbReference type="NCBI Taxonomy" id="1940526"/>
    <lineage>
        <taxon>Bacteria</taxon>
        <taxon>Pseudomonadati</taxon>
        <taxon>Bacteroidota</taxon>
        <taxon>Bacteroidia</taxon>
        <taxon>Marinilabiliales</taxon>
        <taxon>Marinifilaceae</taxon>
        <taxon>Labilibaculum</taxon>
    </lineage>
</organism>
<dbReference type="EMBL" id="MVDD01000009">
    <property type="protein sequence ID" value="PKQ62233.1"/>
    <property type="molecule type" value="Genomic_DNA"/>
</dbReference>
<keyword evidence="2" id="KW-1185">Reference proteome</keyword>
<accession>A0A2N3HW25</accession>
<dbReference type="RefSeq" id="WP_101261883.1">
    <property type="nucleotide sequence ID" value="NZ_MVDD01000009.1"/>
</dbReference>
<dbReference type="Gene3D" id="3.30.530.20">
    <property type="match status" value="1"/>
</dbReference>
<protein>
    <submittedName>
        <fullName evidence="1">Polyketide cyclase</fullName>
    </submittedName>
</protein>
<name>A0A2N3HW25_9BACT</name>
<dbReference type="SUPFAM" id="SSF55961">
    <property type="entry name" value="Bet v1-like"/>
    <property type="match status" value="1"/>
</dbReference>
<sequence>MKILLYILLAIGVLVTILHFIAPKTYHVERKIVVVTNIDSVFKSLCSLKDQQAWSPWGSKDPDIIVDYKGNDGEIGSISHWVGNSEVGEGEQEITKIEPSSYIETELRFLKPFKSTSTGFFAIKQVDEGTEVTWGFKGNNTFPTTLMMVFMDLEKSIGPDFEKGMLDFKSFIEK</sequence>
<comment type="caution">
    <text evidence="1">The sequence shown here is derived from an EMBL/GenBank/DDBJ whole genome shotgun (WGS) entry which is preliminary data.</text>
</comment>
<dbReference type="Proteomes" id="UP000233535">
    <property type="component" value="Unassembled WGS sequence"/>
</dbReference>
<evidence type="ECO:0000313" key="1">
    <source>
        <dbReference type="EMBL" id="PKQ62233.1"/>
    </source>
</evidence>
<reference evidence="1 2" key="1">
    <citation type="journal article" date="2017" name="Front. Microbiol.">
        <title>Labilibaculum manganireducens gen. nov., sp. nov. and Labilibaculum filiforme sp. nov., Novel Bacteroidetes Isolated from Subsurface Sediments of the Baltic Sea.</title>
        <authorList>
            <person name="Vandieken V."/>
            <person name="Marshall I.P."/>
            <person name="Niemann H."/>
            <person name="Engelen B."/>
            <person name="Cypionka H."/>
        </authorList>
    </citation>
    <scope>NUCLEOTIDE SEQUENCE [LARGE SCALE GENOMIC DNA]</scope>
    <source>
        <strain evidence="1 2">59.16B</strain>
    </source>
</reference>
<dbReference type="CDD" id="cd07818">
    <property type="entry name" value="SRPBCC_1"/>
    <property type="match status" value="1"/>
</dbReference>
<dbReference type="InterPro" id="IPR023393">
    <property type="entry name" value="START-like_dom_sf"/>
</dbReference>
<dbReference type="OrthoDB" id="9807923at2"/>
<evidence type="ECO:0000313" key="2">
    <source>
        <dbReference type="Proteomes" id="UP000233535"/>
    </source>
</evidence>
<proteinExistence type="predicted"/>